<organism evidence="1 2">
    <name type="scientific">Rapidithrix thailandica</name>
    <dbReference type="NCBI Taxonomy" id="413964"/>
    <lineage>
        <taxon>Bacteria</taxon>
        <taxon>Pseudomonadati</taxon>
        <taxon>Bacteroidota</taxon>
        <taxon>Cytophagia</taxon>
        <taxon>Cytophagales</taxon>
        <taxon>Flammeovirgaceae</taxon>
        <taxon>Rapidithrix</taxon>
    </lineage>
</organism>
<dbReference type="EC" id="2.1.1.-" evidence="1"/>
<dbReference type="EMBL" id="JBDKWZ010000001">
    <property type="protein sequence ID" value="MEN7546410.1"/>
    <property type="molecule type" value="Genomic_DNA"/>
</dbReference>
<protein>
    <submittedName>
        <fullName evidence="1">Class I SAM-dependent methyltransferase</fullName>
        <ecNumber evidence="1">2.1.1.-</ecNumber>
    </submittedName>
</protein>
<dbReference type="RefSeq" id="WP_346819197.1">
    <property type="nucleotide sequence ID" value="NZ_JBDKWZ010000001.1"/>
</dbReference>
<comment type="caution">
    <text evidence="1">The sequence shown here is derived from an EMBL/GenBank/DDBJ whole genome shotgun (WGS) entry which is preliminary data.</text>
</comment>
<reference evidence="1 2" key="1">
    <citation type="submission" date="2024-04" db="EMBL/GenBank/DDBJ databases">
        <title>Novel genus in family Flammeovirgaceae.</title>
        <authorList>
            <person name="Nguyen T.H."/>
            <person name="Vuong T.Q."/>
            <person name="Le H."/>
            <person name="Kim S.-G."/>
        </authorList>
    </citation>
    <scope>NUCLEOTIDE SEQUENCE [LARGE SCALE GENOMIC DNA]</scope>
    <source>
        <strain evidence="1 2">JCM 23209</strain>
    </source>
</reference>
<dbReference type="GO" id="GO:0008168">
    <property type="term" value="F:methyltransferase activity"/>
    <property type="evidence" value="ECO:0007669"/>
    <property type="project" value="UniProtKB-KW"/>
</dbReference>
<dbReference type="Gene3D" id="3.40.50.150">
    <property type="entry name" value="Vaccinia Virus protein VP39"/>
    <property type="match status" value="1"/>
</dbReference>
<dbReference type="AlphaFoldDB" id="A0AAW9S3T9"/>
<keyword evidence="2" id="KW-1185">Reference proteome</keyword>
<accession>A0AAW9S3T9</accession>
<keyword evidence="1" id="KW-0808">Transferase</keyword>
<dbReference type="InterPro" id="IPR029063">
    <property type="entry name" value="SAM-dependent_MTases_sf"/>
</dbReference>
<dbReference type="GO" id="GO:0032259">
    <property type="term" value="P:methylation"/>
    <property type="evidence" value="ECO:0007669"/>
    <property type="project" value="UniProtKB-KW"/>
</dbReference>
<keyword evidence="1" id="KW-0489">Methyltransferase</keyword>
<dbReference type="SUPFAM" id="SSF53335">
    <property type="entry name" value="S-adenosyl-L-methionine-dependent methyltransferases"/>
    <property type="match status" value="1"/>
</dbReference>
<dbReference type="Pfam" id="PF13578">
    <property type="entry name" value="Methyltransf_24"/>
    <property type="match status" value="1"/>
</dbReference>
<name>A0AAW9S3T9_9BACT</name>
<evidence type="ECO:0000313" key="1">
    <source>
        <dbReference type="EMBL" id="MEN7546410.1"/>
    </source>
</evidence>
<gene>
    <name evidence="1" type="ORF">AAG747_00735</name>
</gene>
<sequence length="244" mass="28349">MHTLLEKIFASKAFVNSNNELVEVHSETSQYQCEFLQKIIIDNHFSQSIEIGFAYGISTLAILEVVSKNAGRHFVIDKFQHSGWGDNGLDLIKQAGYQEFLDFSDDFCYEILPKLHFDNRKFDFAYIDSSKQFDWILVDFFYLDKILQTGGVVVFDDVSFPGIRKVLRYVSQFPNYEVYAQFPPNQEETSLRKLANLLTKLPKTDKILKEELLLSDQQLGINSRCVALRKTGEDQRNYDWHVSF</sequence>
<proteinExistence type="predicted"/>
<dbReference type="Proteomes" id="UP001403385">
    <property type="component" value="Unassembled WGS sequence"/>
</dbReference>
<evidence type="ECO:0000313" key="2">
    <source>
        <dbReference type="Proteomes" id="UP001403385"/>
    </source>
</evidence>